<dbReference type="EMBL" id="QRUB01000002">
    <property type="protein sequence ID" value="RGR29288.1"/>
    <property type="molecule type" value="Genomic_DNA"/>
</dbReference>
<reference evidence="2 3" key="1">
    <citation type="submission" date="2018-08" db="EMBL/GenBank/DDBJ databases">
        <title>A genome reference for cultivated species of the human gut microbiota.</title>
        <authorList>
            <person name="Zou Y."/>
            <person name="Xue W."/>
            <person name="Luo G."/>
        </authorList>
    </citation>
    <scope>NUCLEOTIDE SEQUENCE [LARGE SCALE GENOMIC DNA]</scope>
    <source>
        <strain evidence="2 3">AF25-6</strain>
    </source>
</reference>
<evidence type="ECO:0000313" key="3">
    <source>
        <dbReference type="Proteomes" id="UP000284161"/>
    </source>
</evidence>
<evidence type="ECO:0000256" key="1">
    <source>
        <dbReference type="SAM" id="SignalP"/>
    </source>
</evidence>
<comment type="caution">
    <text evidence="2">The sequence shown here is derived from an EMBL/GenBank/DDBJ whole genome shotgun (WGS) entry which is preliminary data.</text>
</comment>
<proteinExistence type="predicted"/>
<feature type="chain" id="PRO_5019045099" description="Lipocalin-like domain-containing protein" evidence="1">
    <location>
        <begin position="22"/>
        <end position="130"/>
    </location>
</feature>
<gene>
    <name evidence="2" type="ORF">DWY58_04500</name>
</gene>
<evidence type="ECO:0000313" key="2">
    <source>
        <dbReference type="EMBL" id="RGR29288.1"/>
    </source>
</evidence>
<accession>A0A412E900</accession>
<evidence type="ECO:0008006" key="4">
    <source>
        <dbReference type="Google" id="ProtNLM"/>
    </source>
</evidence>
<dbReference type="Proteomes" id="UP000284161">
    <property type="component" value="Unassembled WGS sequence"/>
</dbReference>
<sequence>MKTLRFIGMAIVAVIMCVNFAACSDDDEEEANATIEGTWKYTSSSDEDLRSGSFTFKSNGSLVWDDGEETSSNCSYTLNGSNLKIILNQDDYIEGTIAISKNQATYKYTWHDYAGEWDDDTEYIMTLVKQ</sequence>
<feature type="signal peptide" evidence="1">
    <location>
        <begin position="1"/>
        <end position="21"/>
    </location>
</feature>
<keyword evidence="1" id="KW-0732">Signal</keyword>
<dbReference type="AlphaFoldDB" id="A0A412E900"/>
<dbReference type="RefSeq" id="WP_032539295.1">
    <property type="nucleotide sequence ID" value="NZ_QRUB01000002.1"/>
</dbReference>
<name>A0A412E900_BACSE</name>
<organism evidence="2 3">
    <name type="scientific">Bacteroides stercoris</name>
    <dbReference type="NCBI Taxonomy" id="46506"/>
    <lineage>
        <taxon>Bacteria</taxon>
        <taxon>Pseudomonadati</taxon>
        <taxon>Bacteroidota</taxon>
        <taxon>Bacteroidia</taxon>
        <taxon>Bacteroidales</taxon>
        <taxon>Bacteroidaceae</taxon>
        <taxon>Bacteroides</taxon>
    </lineage>
</organism>
<protein>
    <recommendedName>
        <fullName evidence="4">Lipocalin-like domain-containing protein</fullName>
    </recommendedName>
</protein>